<reference evidence="1 2" key="1">
    <citation type="journal article" date="2019" name="Sci. Rep.">
        <title>Orb-weaving spider Araneus ventricosus genome elucidates the spidroin gene catalogue.</title>
        <authorList>
            <person name="Kono N."/>
            <person name="Nakamura H."/>
            <person name="Ohtoshi R."/>
            <person name="Moran D.A.P."/>
            <person name="Shinohara A."/>
            <person name="Yoshida Y."/>
            <person name="Fujiwara M."/>
            <person name="Mori M."/>
            <person name="Tomita M."/>
            <person name="Arakawa K."/>
        </authorList>
    </citation>
    <scope>NUCLEOTIDE SEQUENCE [LARGE SCALE GENOMIC DNA]</scope>
</reference>
<protein>
    <submittedName>
        <fullName evidence="1">Uncharacterized protein</fullName>
    </submittedName>
</protein>
<keyword evidence="2" id="KW-1185">Reference proteome</keyword>
<evidence type="ECO:0000313" key="1">
    <source>
        <dbReference type="EMBL" id="GBM68232.1"/>
    </source>
</evidence>
<sequence>MQRFSNHQPRSKLIFPEFFQPKERRRDIRLAMCFSFGTFNGTCTKGAPTEEGAINVPFYAGSVLMNLSFFLVGSSEMIVIPDLQCRRTSPLQVRGLFLNRLSNLVI</sequence>
<dbReference type="EMBL" id="BGPR01002129">
    <property type="protein sequence ID" value="GBM68232.1"/>
    <property type="molecule type" value="Genomic_DNA"/>
</dbReference>
<organism evidence="1 2">
    <name type="scientific">Araneus ventricosus</name>
    <name type="common">Orbweaver spider</name>
    <name type="synonym">Epeira ventricosa</name>
    <dbReference type="NCBI Taxonomy" id="182803"/>
    <lineage>
        <taxon>Eukaryota</taxon>
        <taxon>Metazoa</taxon>
        <taxon>Ecdysozoa</taxon>
        <taxon>Arthropoda</taxon>
        <taxon>Chelicerata</taxon>
        <taxon>Arachnida</taxon>
        <taxon>Araneae</taxon>
        <taxon>Araneomorphae</taxon>
        <taxon>Entelegynae</taxon>
        <taxon>Araneoidea</taxon>
        <taxon>Araneidae</taxon>
        <taxon>Araneus</taxon>
    </lineage>
</organism>
<accession>A0A4Y2HSH7</accession>
<name>A0A4Y2HSH7_ARAVE</name>
<proteinExistence type="predicted"/>
<dbReference type="AlphaFoldDB" id="A0A4Y2HSH7"/>
<comment type="caution">
    <text evidence="1">The sequence shown here is derived from an EMBL/GenBank/DDBJ whole genome shotgun (WGS) entry which is preliminary data.</text>
</comment>
<evidence type="ECO:0000313" key="2">
    <source>
        <dbReference type="Proteomes" id="UP000499080"/>
    </source>
</evidence>
<gene>
    <name evidence="1" type="ORF">AVEN_268716_1</name>
</gene>
<dbReference type="Proteomes" id="UP000499080">
    <property type="component" value="Unassembled WGS sequence"/>
</dbReference>